<dbReference type="PANTHER" id="PTHR43116:SF3">
    <property type="entry name" value="CLASS I PEPTIDE CHAIN RELEASE FACTOR"/>
    <property type="match status" value="1"/>
</dbReference>
<evidence type="ECO:0000256" key="2">
    <source>
        <dbReference type="ARBA" id="ARBA00010835"/>
    </source>
</evidence>
<evidence type="ECO:0000256" key="7">
    <source>
        <dbReference type="HAMAP-Rule" id="MF_00094"/>
    </source>
</evidence>
<keyword evidence="5 7" id="KW-0963">Cytoplasm</keyword>
<dbReference type="STRING" id="1034345.GCA_000236865_00046"/>
<dbReference type="InterPro" id="IPR004374">
    <property type="entry name" value="PrfB"/>
</dbReference>
<keyword evidence="4 7" id="KW-0488">Methylation</keyword>
<evidence type="ECO:0000256" key="5">
    <source>
        <dbReference type="ARBA" id="ARBA00022490"/>
    </source>
</evidence>
<dbReference type="GO" id="GO:0016149">
    <property type="term" value="F:translation release factor activity, codon specific"/>
    <property type="evidence" value="ECO:0007669"/>
    <property type="project" value="UniProtKB-UniRule"/>
</dbReference>
<evidence type="ECO:0000256" key="1">
    <source>
        <dbReference type="ARBA" id="ARBA00002613"/>
    </source>
</evidence>
<dbReference type="Gene3D" id="3.30.70.1660">
    <property type="match status" value="1"/>
</dbReference>
<proteinExistence type="inferred from homology"/>
<dbReference type="PANTHER" id="PTHR43116">
    <property type="entry name" value="PEPTIDE CHAIN RELEASE FACTOR 2"/>
    <property type="match status" value="1"/>
</dbReference>
<keyword evidence="10" id="KW-1185">Reference proteome</keyword>
<dbReference type="OrthoDB" id="9806673at2"/>
<dbReference type="HAMAP" id="MF_00094">
    <property type="entry name" value="Rel_fac_2"/>
    <property type="match status" value="1"/>
</dbReference>
<evidence type="ECO:0000256" key="4">
    <source>
        <dbReference type="ARBA" id="ARBA00022481"/>
    </source>
</evidence>
<evidence type="ECO:0000256" key="3">
    <source>
        <dbReference type="ARBA" id="ARBA00019192"/>
    </source>
</evidence>
<dbReference type="InterPro" id="IPR005139">
    <property type="entry name" value="PCRF"/>
</dbReference>
<accession>A0A369L4E8</accession>
<dbReference type="Gene3D" id="3.30.160.20">
    <property type="match status" value="1"/>
</dbReference>
<dbReference type="EMBL" id="PPTP01000009">
    <property type="protein sequence ID" value="RDB54460.1"/>
    <property type="molecule type" value="Genomic_DNA"/>
</dbReference>
<organism evidence="9 10">
    <name type="scientific">Senegalimassilia anaerobia</name>
    <dbReference type="NCBI Taxonomy" id="1473216"/>
    <lineage>
        <taxon>Bacteria</taxon>
        <taxon>Bacillati</taxon>
        <taxon>Actinomycetota</taxon>
        <taxon>Coriobacteriia</taxon>
        <taxon>Coriobacteriales</taxon>
        <taxon>Coriobacteriaceae</taxon>
        <taxon>Senegalimassilia</taxon>
    </lineage>
</organism>
<dbReference type="RefSeq" id="WP_114621183.1">
    <property type="nucleotide sequence ID" value="NZ_CATZGN010000060.1"/>
</dbReference>
<feature type="modified residue" description="N5-methylglutamine" evidence="7">
    <location>
        <position position="249"/>
    </location>
</feature>
<protein>
    <recommendedName>
        <fullName evidence="3 7">Peptide chain release factor 2</fullName>
        <shortName evidence="7">RF-2</shortName>
    </recommendedName>
</protein>
<dbReference type="Gene3D" id="1.20.58.410">
    <property type="entry name" value="Release factor"/>
    <property type="match status" value="1"/>
</dbReference>
<dbReference type="Proteomes" id="UP000253792">
    <property type="component" value="Unassembled WGS sequence"/>
</dbReference>
<comment type="similarity">
    <text evidence="2 7">Belongs to the prokaryotic/mitochondrial release factor family.</text>
</comment>
<dbReference type="SMART" id="SM00937">
    <property type="entry name" value="PCRF"/>
    <property type="match status" value="1"/>
</dbReference>
<dbReference type="InterPro" id="IPR045853">
    <property type="entry name" value="Pep_chain_release_fac_I_sf"/>
</dbReference>
<comment type="PTM">
    <text evidence="7">Methylated by PrmC. Methylation increases the termination efficiency of RF2.</text>
</comment>
<dbReference type="GO" id="GO:0005737">
    <property type="term" value="C:cytoplasm"/>
    <property type="evidence" value="ECO:0007669"/>
    <property type="project" value="UniProtKB-SubCell"/>
</dbReference>
<dbReference type="SUPFAM" id="SSF75620">
    <property type="entry name" value="Release factor"/>
    <property type="match status" value="1"/>
</dbReference>
<feature type="domain" description="Prokaryotic-type class I peptide chain release factors" evidence="8">
    <location>
        <begin position="242"/>
        <end position="258"/>
    </location>
</feature>
<comment type="subcellular location">
    <subcellularLocation>
        <location evidence="7">Cytoplasm</location>
    </subcellularLocation>
</comment>
<dbReference type="AlphaFoldDB" id="A0A369L4E8"/>
<sequence length="366" mass="40864">MADKELKDIEQVAQRVSDAHGFLHIDDKTAQLMALDAQIAQAGFWDDAQRAQTVSKQASSLRDTIDAYNATVSLLDDARAAHELAGEDPLFAEEVQQTLETLDGKLDALEVESWFSGRFDDGDCILTVSPGQGGLEAQDWTEMLYNMYSRYADSKGWKVKVLDLVPGAEAVGLNKATLQIEGRLAYGMLRSENGVHRLVRISPTDVKQRRHTTFAAVEVLPVLPDDIEVNLDMNDVRVDVYRSSGPGGQCVNTTDSAVRLTHMPTGIVVTCQNEKSQLQNKDAAIRVLKSKLYEIEQQKRRDQIDELRGERMENSFGSQIRNYVLFPYQLVKDVRSGVETGNVDAVLDGDIDQFVVGYHKWRVSQE</sequence>
<reference evidence="9 10" key="1">
    <citation type="journal article" date="2018" name="Elife">
        <title>Discovery and characterization of a prevalent human gut bacterial enzyme sufficient for the inactivation of a family of plant toxins.</title>
        <authorList>
            <person name="Koppel N."/>
            <person name="Bisanz J.E."/>
            <person name="Pandelia M.E."/>
            <person name="Turnbaugh P.J."/>
            <person name="Balskus E.P."/>
        </authorList>
    </citation>
    <scope>NUCLEOTIDE SEQUENCE [LARGE SCALE GENOMIC DNA]</scope>
    <source>
        <strain evidence="10">anaerobia AP69FAA</strain>
    </source>
</reference>
<name>A0A369L4E8_9ACTN</name>
<evidence type="ECO:0000313" key="10">
    <source>
        <dbReference type="Proteomes" id="UP000253792"/>
    </source>
</evidence>
<dbReference type="InterPro" id="IPR000352">
    <property type="entry name" value="Pep_chain_release_fac_I"/>
</dbReference>
<evidence type="ECO:0000256" key="6">
    <source>
        <dbReference type="ARBA" id="ARBA00022917"/>
    </source>
</evidence>
<comment type="caution">
    <text evidence="9">The sequence shown here is derived from an EMBL/GenBank/DDBJ whole genome shotgun (WGS) entry which is preliminary data.</text>
</comment>
<comment type="function">
    <text evidence="1 7">Peptide chain release factor 2 directs the termination of translation in response to the peptide chain termination codons UGA and UAA.</text>
</comment>
<dbReference type="NCBIfam" id="TIGR00020">
    <property type="entry name" value="prfB"/>
    <property type="match status" value="1"/>
</dbReference>
<dbReference type="FunFam" id="3.30.160.20:FF:000010">
    <property type="entry name" value="Peptide chain release factor 2"/>
    <property type="match status" value="1"/>
</dbReference>
<dbReference type="PROSITE" id="PS00745">
    <property type="entry name" value="RF_PROK_I"/>
    <property type="match status" value="1"/>
</dbReference>
<evidence type="ECO:0000313" key="9">
    <source>
        <dbReference type="EMBL" id="RDB54460.1"/>
    </source>
</evidence>
<dbReference type="Pfam" id="PF00472">
    <property type="entry name" value="RF-1"/>
    <property type="match status" value="1"/>
</dbReference>
<gene>
    <name evidence="7" type="primary">prfB</name>
    <name evidence="9" type="ORF">C1880_08990</name>
</gene>
<dbReference type="Pfam" id="PF03462">
    <property type="entry name" value="PCRF"/>
    <property type="match status" value="1"/>
</dbReference>
<evidence type="ECO:0000259" key="8">
    <source>
        <dbReference type="PROSITE" id="PS00745"/>
    </source>
</evidence>
<keyword evidence="6 7" id="KW-0648">Protein biosynthesis</keyword>